<gene>
    <name evidence="1" type="ORF">METZ01_LOCUS319577</name>
</gene>
<organism evidence="1">
    <name type="scientific">marine metagenome</name>
    <dbReference type="NCBI Taxonomy" id="408172"/>
    <lineage>
        <taxon>unclassified sequences</taxon>
        <taxon>metagenomes</taxon>
        <taxon>ecological metagenomes</taxon>
    </lineage>
</organism>
<evidence type="ECO:0000313" key="1">
    <source>
        <dbReference type="EMBL" id="SVC66723.1"/>
    </source>
</evidence>
<sequence>MASYIIKMNKAVHNTSGQCESAITDAGASVTTAYGMSFSYKVDGTAEQVAAISGLKSSQLEADELTANLSGGTTNNAFLNVHGINASGEPAWSPQSTGSGTNIYLLDTG</sequence>
<dbReference type="EMBL" id="UINC01103937">
    <property type="protein sequence ID" value="SVC66723.1"/>
    <property type="molecule type" value="Genomic_DNA"/>
</dbReference>
<accession>A0A382NZY9</accession>
<proteinExistence type="predicted"/>
<name>A0A382NZY9_9ZZZZ</name>
<dbReference type="AlphaFoldDB" id="A0A382NZY9"/>
<reference evidence="1" key="1">
    <citation type="submission" date="2018-05" db="EMBL/GenBank/DDBJ databases">
        <authorList>
            <person name="Lanie J.A."/>
            <person name="Ng W.-L."/>
            <person name="Kazmierczak K.M."/>
            <person name="Andrzejewski T.M."/>
            <person name="Davidsen T.M."/>
            <person name="Wayne K.J."/>
            <person name="Tettelin H."/>
            <person name="Glass J.I."/>
            <person name="Rusch D."/>
            <person name="Podicherti R."/>
            <person name="Tsui H.-C.T."/>
            <person name="Winkler M.E."/>
        </authorList>
    </citation>
    <scope>NUCLEOTIDE SEQUENCE</scope>
</reference>
<feature type="non-terminal residue" evidence="1">
    <location>
        <position position="109"/>
    </location>
</feature>
<protein>
    <submittedName>
        <fullName evidence="1">Uncharacterized protein</fullName>
    </submittedName>
</protein>